<dbReference type="InterPro" id="IPR011990">
    <property type="entry name" value="TPR-like_helical_dom_sf"/>
</dbReference>
<protein>
    <recommendedName>
        <fullName evidence="4">Tetratricopeptide repeat protein</fullName>
    </recommendedName>
</protein>
<name>A0ABM9KDY9_9RALS</name>
<dbReference type="InterPro" id="IPR019734">
    <property type="entry name" value="TPR_rpt"/>
</dbReference>
<keyword evidence="3" id="KW-1185">Reference proteome</keyword>
<evidence type="ECO:0008006" key="4">
    <source>
        <dbReference type="Google" id="ProtNLM"/>
    </source>
</evidence>
<comment type="caution">
    <text evidence="2">The sequence shown here is derived from an EMBL/GenBank/DDBJ whole genome shotgun (WGS) entry which is preliminary data.</text>
</comment>
<dbReference type="RefSeq" id="WP_316682841.1">
    <property type="nucleotide sequence ID" value="NZ_CATZLL010000024.1"/>
</dbReference>
<dbReference type="Gene3D" id="1.25.40.10">
    <property type="entry name" value="Tetratricopeptide repeat domain"/>
    <property type="match status" value="1"/>
</dbReference>
<organism evidence="2 3">
    <name type="scientific">Ralstonia flaminis</name>
    <dbReference type="NCBI Taxonomy" id="3058597"/>
    <lineage>
        <taxon>Bacteria</taxon>
        <taxon>Pseudomonadati</taxon>
        <taxon>Pseudomonadota</taxon>
        <taxon>Betaproteobacteria</taxon>
        <taxon>Burkholderiales</taxon>
        <taxon>Burkholderiaceae</taxon>
        <taxon>Ralstonia</taxon>
    </lineage>
</organism>
<dbReference type="SUPFAM" id="SSF48452">
    <property type="entry name" value="TPR-like"/>
    <property type="match status" value="1"/>
</dbReference>
<reference evidence="2 3" key="1">
    <citation type="submission" date="2023-07" db="EMBL/GenBank/DDBJ databases">
        <authorList>
            <person name="Peeters C."/>
        </authorList>
    </citation>
    <scope>NUCLEOTIDE SEQUENCE [LARGE SCALE GENOMIC DNA]</scope>
    <source>
        <strain evidence="2 3">LMG 18101</strain>
    </source>
</reference>
<feature type="repeat" description="TPR" evidence="1">
    <location>
        <begin position="269"/>
        <end position="302"/>
    </location>
</feature>
<evidence type="ECO:0000313" key="3">
    <source>
        <dbReference type="Proteomes" id="UP001189757"/>
    </source>
</evidence>
<proteinExistence type="predicted"/>
<keyword evidence="1" id="KW-0802">TPR repeat</keyword>
<dbReference type="Proteomes" id="UP001189757">
    <property type="component" value="Unassembled WGS sequence"/>
</dbReference>
<evidence type="ECO:0000313" key="2">
    <source>
        <dbReference type="EMBL" id="CAJ0822573.1"/>
    </source>
</evidence>
<dbReference type="SMART" id="SM00028">
    <property type="entry name" value="TPR"/>
    <property type="match status" value="4"/>
</dbReference>
<gene>
    <name evidence="2" type="ORF">LMG18101_05074</name>
</gene>
<accession>A0ABM9KDY9</accession>
<evidence type="ECO:0000256" key="1">
    <source>
        <dbReference type="PROSITE-ProRule" id="PRU00339"/>
    </source>
</evidence>
<dbReference type="PROSITE" id="PS50005">
    <property type="entry name" value="TPR"/>
    <property type="match status" value="1"/>
</dbReference>
<sequence>MANDTTAADRLTRLEQYLREDPNNLTLLEEAFDAAFAAGEWQRARFHLRHAQALGVTGSIVEFRESRIDMAMRHWADARARLEALQMAPDLSAEAKEAIEHDIAYTVFREGDFAAARDRLAPRMLSEQAAASPALQVLWLRTLHQAGELKQAIEWTHAQAVNGALAPDAMGVASLAALDLGEMDATQAWAGAALQNNGQQLEALVAAGSVALALRDAAQARELLRRALSVHAEDGRAWSALGFAELLDFQLEAALFAFHQAVRFMPAHVGTWNGLGWTHIVRRDMDAAVQAFGQAVALDRNFGESHGGLAVAYAFLGQRELAEGEIARARGLDGNGLATQYASAILAGEVSDVESIQRLATQLLARRFGAVGGTTAG</sequence>
<dbReference type="EMBL" id="CATZLL010000024">
    <property type="protein sequence ID" value="CAJ0822573.1"/>
    <property type="molecule type" value="Genomic_DNA"/>
</dbReference>